<evidence type="ECO:0000313" key="3">
    <source>
        <dbReference type="Proteomes" id="UP001497512"/>
    </source>
</evidence>
<name>A0ABP0U1U5_9BRYO</name>
<feature type="region of interest" description="Disordered" evidence="1">
    <location>
        <begin position="48"/>
        <end position="78"/>
    </location>
</feature>
<protein>
    <submittedName>
        <fullName evidence="2">Uncharacterized protein</fullName>
    </submittedName>
</protein>
<sequence>MMRKRKKSRATISNSKQERRRDGEERWRASKLPWLYNGERIRVSEEQAQNTGLQYTNPGDTTGITALDESLHGCENGS</sequence>
<accession>A0ABP0U1U5</accession>
<reference evidence="2" key="1">
    <citation type="submission" date="2024-02" db="EMBL/GenBank/DDBJ databases">
        <authorList>
            <consortium name="ELIXIR-Norway"/>
            <consortium name="Elixir Norway"/>
        </authorList>
    </citation>
    <scope>NUCLEOTIDE SEQUENCE</scope>
</reference>
<evidence type="ECO:0000313" key="2">
    <source>
        <dbReference type="EMBL" id="CAK9208069.1"/>
    </source>
</evidence>
<gene>
    <name evidence="2" type="ORF">CSSPTR1EN2_LOCUS9122</name>
</gene>
<feature type="region of interest" description="Disordered" evidence="1">
    <location>
        <begin position="1"/>
        <end position="28"/>
    </location>
</feature>
<evidence type="ECO:0000256" key="1">
    <source>
        <dbReference type="SAM" id="MobiDB-lite"/>
    </source>
</evidence>
<feature type="compositionally biased region" description="Basic and acidic residues" evidence="1">
    <location>
        <begin position="16"/>
        <end position="28"/>
    </location>
</feature>
<dbReference type="EMBL" id="OZ019908">
    <property type="protein sequence ID" value="CAK9208069.1"/>
    <property type="molecule type" value="Genomic_DNA"/>
</dbReference>
<dbReference type="Proteomes" id="UP001497512">
    <property type="component" value="Chromosome 16"/>
</dbReference>
<keyword evidence="3" id="KW-1185">Reference proteome</keyword>
<proteinExistence type="predicted"/>
<organism evidence="2 3">
    <name type="scientific">Sphagnum troendelagicum</name>
    <dbReference type="NCBI Taxonomy" id="128251"/>
    <lineage>
        <taxon>Eukaryota</taxon>
        <taxon>Viridiplantae</taxon>
        <taxon>Streptophyta</taxon>
        <taxon>Embryophyta</taxon>
        <taxon>Bryophyta</taxon>
        <taxon>Sphagnophytina</taxon>
        <taxon>Sphagnopsida</taxon>
        <taxon>Sphagnales</taxon>
        <taxon>Sphagnaceae</taxon>
        <taxon>Sphagnum</taxon>
    </lineage>
</organism>
<feature type="compositionally biased region" description="Polar residues" evidence="1">
    <location>
        <begin position="48"/>
        <end position="64"/>
    </location>
</feature>